<dbReference type="Proteomes" id="UP000501868">
    <property type="component" value="Chromosome"/>
</dbReference>
<feature type="transmembrane region" description="Helical" evidence="1">
    <location>
        <begin position="53"/>
        <end position="74"/>
    </location>
</feature>
<keyword evidence="1" id="KW-0812">Transmembrane</keyword>
<keyword evidence="1" id="KW-0472">Membrane</keyword>
<feature type="transmembrane region" description="Helical" evidence="1">
    <location>
        <begin position="81"/>
        <end position="98"/>
    </location>
</feature>
<evidence type="ECO:0000256" key="1">
    <source>
        <dbReference type="SAM" id="Phobius"/>
    </source>
</evidence>
<accession>A0A6H1NW45</accession>
<keyword evidence="1" id="KW-1133">Transmembrane helix</keyword>
<dbReference type="InterPro" id="IPR035168">
    <property type="entry name" value="DUF5317"/>
</dbReference>
<name>A0A6H1NW45_PRIMG</name>
<feature type="transmembrane region" description="Helical" evidence="1">
    <location>
        <begin position="30"/>
        <end position="47"/>
    </location>
</feature>
<feature type="transmembrane region" description="Helical" evidence="1">
    <location>
        <begin position="156"/>
        <end position="177"/>
    </location>
</feature>
<evidence type="ECO:0000313" key="3">
    <source>
        <dbReference type="Proteomes" id="UP000501868"/>
    </source>
</evidence>
<gene>
    <name evidence="2" type="ORF">HFZ78_00610</name>
</gene>
<dbReference type="AlphaFoldDB" id="A0A6H1NW45"/>
<proteinExistence type="predicted"/>
<reference evidence="2 3" key="1">
    <citation type="submission" date="2020-04" db="EMBL/GenBank/DDBJ databases">
        <title>Genome-Wide Identification of 5-Methylcytosine Sites in Bacterial Genomes By High-Throughput Sequencing of MspJI Restriction Fragments.</title>
        <authorList>
            <person name="Wu V."/>
        </authorList>
    </citation>
    <scope>NUCLEOTIDE SEQUENCE [LARGE SCALE GENOMIC DNA]</scope>
    <source>
        <strain evidence="2 3">S2</strain>
    </source>
</reference>
<reference evidence="2 3" key="2">
    <citation type="submission" date="2020-04" db="EMBL/GenBank/DDBJ databases">
        <authorList>
            <person name="Fomenkov A."/>
            <person name="Anton B.P."/>
            <person name="Roberts R.J."/>
        </authorList>
    </citation>
    <scope>NUCLEOTIDE SEQUENCE [LARGE SCALE GENOMIC DNA]</scope>
    <source>
        <strain evidence="2 3">S2</strain>
    </source>
</reference>
<evidence type="ECO:0000313" key="2">
    <source>
        <dbReference type="EMBL" id="QIZ05452.1"/>
    </source>
</evidence>
<sequence length="198" mass="22439">MVFDGIIISFIVGFLRKGNLRALAQLKLKWGWIFPLLLVVELAVFMLQNDYKFLGQLSGYIYIVIYVLGLLFLFMNRNNPGFTLILIGVFLNFLVMVINGGRMPVSLEAAAVLDPEYIKVLKESLYAKHTMLTSSTYLGFLGDVIPITDPYPRTQIISIGDIVMNIGIFFFIQHLMVHHPVAKKSEYTPVSFRGGEKR</sequence>
<organism evidence="2 3">
    <name type="scientific">Priestia megaterium</name>
    <name type="common">Bacillus megaterium</name>
    <dbReference type="NCBI Taxonomy" id="1404"/>
    <lineage>
        <taxon>Bacteria</taxon>
        <taxon>Bacillati</taxon>
        <taxon>Bacillota</taxon>
        <taxon>Bacilli</taxon>
        <taxon>Bacillales</taxon>
        <taxon>Bacillaceae</taxon>
        <taxon>Priestia</taxon>
    </lineage>
</organism>
<dbReference type="Pfam" id="PF17248">
    <property type="entry name" value="DUF5317"/>
    <property type="match status" value="1"/>
</dbReference>
<dbReference type="EMBL" id="CP051128">
    <property type="protein sequence ID" value="QIZ05452.1"/>
    <property type="molecule type" value="Genomic_DNA"/>
</dbReference>
<protein>
    <submittedName>
        <fullName evidence="2">DUF5317 domain-containing protein</fullName>
    </submittedName>
</protein>